<dbReference type="Pfam" id="PF02113">
    <property type="entry name" value="Peptidase_S13"/>
    <property type="match status" value="2"/>
</dbReference>
<dbReference type="Gene3D" id="3.40.710.10">
    <property type="entry name" value="DD-peptidase/beta-lactamase superfamily"/>
    <property type="match status" value="2"/>
</dbReference>
<dbReference type="EMBL" id="VULT01000023">
    <property type="protein sequence ID" value="MSS18495.1"/>
    <property type="molecule type" value="Genomic_DNA"/>
</dbReference>
<evidence type="ECO:0000313" key="3">
    <source>
        <dbReference type="EMBL" id="MSS18495.1"/>
    </source>
</evidence>
<dbReference type="InterPro" id="IPR000667">
    <property type="entry name" value="Peptidase_S13"/>
</dbReference>
<dbReference type="RefSeq" id="WP_154328429.1">
    <property type="nucleotide sequence ID" value="NZ_CP045696.1"/>
</dbReference>
<dbReference type="Gene3D" id="3.50.80.20">
    <property type="entry name" value="D-Ala-D-Ala carboxypeptidase C, peptidase S13"/>
    <property type="match status" value="1"/>
</dbReference>
<reference evidence="3 4" key="1">
    <citation type="submission" date="2019-08" db="EMBL/GenBank/DDBJ databases">
        <title>In-depth cultivation of the pig gut microbiome towards novel bacterial diversity and tailored functional studies.</title>
        <authorList>
            <person name="Wylensek D."/>
            <person name="Hitch T.C.A."/>
            <person name="Clavel T."/>
        </authorList>
    </citation>
    <scope>NUCLEOTIDE SEQUENCE [LARGE SCALE GENOMIC DNA]</scope>
    <source>
        <strain evidence="3 4">Oil-RF-744-WCA-WT-10</strain>
    </source>
</reference>
<keyword evidence="4" id="KW-1185">Reference proteome</keyword>
<evidence type="ECO:0000313" key="4">
    <source>
        <dbReference type="Proteomes" id="UP000483362"/>
    </source>
</evidence>
<sequence>MHTTTQRLLIIATLLLIVMAGCSHNKKTVTTAATKPDIPVDTALQSRLAEFAAKPRVQGQLGIYVYDLTADKPVFGMNESQSLPVASCTKLLTTVAGLHLLGSNYRYSTSLYTHGKMKNDTLVGDVIFKADLDPQLQPENLALFTSALKQQGIDHVQGRLVLDLLLKDKVQAEAHWYPWDLSFSRYGMLYKGPDKVRNLVKAQFANAGYHFDDAQVIYGKVPRGSVYRFRYSSGIQMAINHMLKHSSNTQATALLYTMGHRSNPRQAPATAGVEYMRRFMRHDLGLTDTSLVVHDGCGLCIHNHLSPVALATILKYGYRHKDIYKSLLTGLSISGIDGTLRGKGYDREGLKGMIHGKTGTLSHPYGISSIAGYCQDGNGHDLAFVMLNTQMSVLDARLMQRNFCEALVGEAREHKKK</sequence>
<comment type="caution">
    <text evidence="3">The sequence shown here is derived from an EMBL/GenBank/DDBJ whole genome shotgun (WGS) entry which is preliminary data.</text>
</comment>
<evidence type="ECO:0000256" key="2">
    <source>
        <dbReference type="ARBA" id="ARBA00022801"/>
    </source>
</evidence>
<dbReference type="PANTHER" id="PTHR30023">
    <property type="entry name" value="D-ALANYL-D-ALANINE CARBOXYPEPTIDASE"/>
    <property type="match status" value="1"/>
</dbReference>
<dbReference type="SUPFAM" id="SSF56601">
    <property type="entry name" value="beta-lactamase/transpeptidase-like"/>
    <property type="match status" value="1"/>
</dbReference>
<dbReference type="Proteomes" id="UP000483362">
    <property type="component" value="Unassembled WGS sequence"/>
</dbReference>
<dbReference type="GO" id="GO:0004185">
    <property type="term" value="F:serine-type carboxypeptidase activity"/>
    <property type="evidence" value="ECO:0007669"/>
    <property type="project" value="InterPro"/>
</dbReference>
<dbReference type="PANTHER" id="PTHR30023:SF0">
    <property type="entry name" value="PENICILLIN-SENSITIVE CARBOXYPEPTIDASE A"/>
    <property type="match status" value="1"/>
</dbReference>
<accession>A0A6L5XG62</accession>
<dbReference type="PROSITE" id="PS51257">
    <property type="entry name" value="PROKAR_LIPOPROTEIN"/>
    <property type="match status" value="1"/>
</dbReference>
<comment type="similarity">
    <text evidence="1">Belongs to the peptidase S13 family.</text>
</comment>
<evidence type="ECO:0000256" key="1">
    <source>
        <dbReference type="ARBA" id="ARBA00006096"/>
    </source>
</evidence>
<dbReference type="AlphaFoldDB" id="A0A6L5XG62"/>
<protein>
    <submittedName>
        <fullName evidence="3">Peptidase</fullName>
    </submittedName>
</protein>
<dbReference type="PRINTS" id="PR00922">
    <property type="entry name" value="DADACBPTASE3"/>
</dbReference>
<dbReference type="InterPro" id="IPR012338">
    <property type="entry name" value="Beta-lactam/transpept-like"/>
</dbReference>
<keyword evidence="2" id="KW-0378">Hydrolase</keyword>
<dbReference type="GO" id="GO:0000270">
    <property type="term" value="P:peptidoglycan metabolic process"/>
    <property type="evidence" value="ECO:0007669"/>
    <property type="project" value="TreeGrafter"/>
</dbReference>
<name>A0A6L5XG62_9BACT</name>
<organism evidence="3 4">
    <name type="scientific">Sodaliphilus pleomorphus</name>
    <dbReference type="NCBI Taxonomy" id="2606626"/>
    <lineage>
        <taxon>Bacteria</taxon>
        <taxon>Pseudomonadati</taxon>
        <taxon>Bacteroidota</taxon>
        <taxon>Bacteroidia</taxon>
        <taxon>Bacteroidales</taxon>
        <taxon>Muribaculaceae</taxon>
        <taxon>Sodaliphilus</taxon>
    </lineage>
</organism>
<dbReference type="GO" id="GO:0006508">
    <property type="term" value="P:proteolysis"/>
    <property type="evidence" value="ECO:0007669"/>
    <property type="project" value="InterPro"/>
</dbReference>
<proteinExistence type="inferred from homology"/>
<gene>
    <name evidence="3" type="ORF">FYJ29_12120</name>
</gene>